<dbReference type="AlphaFoldDB" id="A0A542YHC2"/>
<sequence>MRWDNLFDDLESQLEHELTAEEIDLRAEEERLRLARLSLRDRILAVQEARGEASVPLLRLLLAGERMIDVRAITFGRDWFAAELVELSGRRSQCVVPLAAVAGLVLTRQQVELSLRPVAGSEVVPVRPVGVPDAGAGSSLSARLGLGYVLRDLCRRRRAIELHLATGMRLQGTIDRVGRDHFDMALHDAGVARRERDVTQYRVIPFEAIELVRI</sequence>
<evidence type="ECO:0000313" key="2">
    <source>
        <dbReference type="Proteomes" id="UP000317998"/>
    </source>
</evidence>
<dbReference type="EMBL" id="VFOM01000001">
    <property type="protein sequence ID" value="TQL47477.1"/>
    <property type="molecule type" value="Genomic_DNA"/>
</dbReference>
<dbReference type="Proteomes" id="UP000317998">
    <property type="component" value="Unassembled WGS sequence"/>
</dbReference>
<protein>
    <submittedName>
        <fullName evidence="1">Uncharacterized protein</fullName>
    </submittedName>
</protein>
<dbReference type="RefSeq" id="WP_141879718.1">
    <property type="nucleotide sequence ID" value="NZ_VFOM01000001.1"/>
</dbReference>
<comment type="caution">
    <text evidence="1">The sequence shown here is derived from an EMBL/GenBank/DDBJ whole genome shotgun (WGS) entry which is preliminary data.</text>
</comment>
<accession>A0A542YHC2</accession>
<organism evidence="1 2">
    <name type="scientific">Homoserinimonas aerilata</name>
    <dbReference type="NCBI Taxonomy" id="1162970"/>
    <lineage>
        <taxon>Bacteria</taxon>
        <taxon>Bacillati</taxon>
        <taxon>Actinomycetota</taxon>
        <taxon>Actinomycetes</taxon>
        <taxon>Micrococcales</taxon>
        <taxon>Microbacteriaceae</taxon>
        <taxon>Homoserinimonas</taxon>
    </lineage>
</organism>
<name>A0A542YHC2_9MICO</name>
<proteinExistence type="predicted"/>
<dbReference type="OrthoDB" id="3827359at2"/>
<reference evidence="1 2" key="1">
    <citation type="submission" date="2019-06" db="EMBL/GenBank/DDBJ databases">
        <title>Sequencing the genomes of 1000 actinobacteria strains.</title>
        <authorList>
            <person name="Klenk H.-P."/>
        </authorList>
    </citation>
    <scope>NUCLEOTIDE SEQUENCE [LARGE SCALE GENOMIC DNA]</scope>
    <source>
        <strain evidence="1 2">DSM 26477</strain>
    </source>
</reference>
<gene>
    <name evidence="1" type="ORF">FB562_0538</name>
</gene>
<evidence type="ECO:0000313" key="1">
    <source>
        <dbReference type="EMBL" id="TQL47477.1"/>
    </source>
</evidence>
<keyword evidence="2" id="KW-1185">Reference proteome</keyword>